<proteinExistence type="predicted"/>
<sequence length="218" mass="22616">MALRLLIRPFTAGTNFSFFKALLPASRRLQNSSITGQSSEISSARSQAPILTLEYSGSSVVELGAAPSNSMELADPDLENGVGPISGYGYSRPHPTNSPANILGEAAADDGRLGNVKKAAKFVCSLTLSLFAGIVITGVTNMRKASKNGKELGFYKGSVGAAILGSASDVGLLVSILMEPARTGIDGEGLKKLQIRFMVVSVALDVVAIGLLGLNALF</sequence>
<dbReference type="Proteomes" id="UP000236161">
    <property type="component" value="Unassembled WGS sequence"/>
</dbReference>
<gene>
    <name evidence="2" type="ORF">AXF42_Ash011359</name>
</gene>
<accession>A0A2I0AE99</accession>
<feature type="transmembrane region" description="Helical" evidence="1">
    <location>
        <begin position="159"/>
        <end position="177"/>
    </location>
</feature>
<keyword evidence="1" id="KW-0812">Transmembrane</keyword>
<evidence type="ECO:0000256" key="1">
    <source>
        <dbReference type="SAM" id="Phobius"/>
    </source>
</evidence>
<dbReference type="EMBL" id="KZ451988">
    <property type="protein sequence ID" value="PKA53879.1"/>
    <property type="molecule type" value="Genomic_DNA"/>
</dbReference>
<keyword evidence="1" id="KW-0472">Membrane</keyword>
<name>A0A2I0AE99_9ASPA</name>
<keyword evidence="1" id="KW-1133">Transmembrane helix</keyword>
<evidence type="ECO:0000313" key="3">
    <source>
        <dbReference type="Proteomes" id="UP000236161"/>
    </source>
</evidence>
<feature type="transmembrane region" description="Helical" evidence="1">
    <location>
        <begin position="122"/>
        <end position="139"/>
    </location>
</feature>
<evidence type="ECO:0000313" key="2">
    <source>
        <dbReference type="EMBL" id="PKA53879.1"/>
    </source>
</evidence>
<dbReference type="AlphaFoldDB" id="A0A2I0AE99"/>
<keyword evidence="3" id="KW-1185">Reference proteome</keyword>
<feature type="transmembrane region" description="Helical" evidence="1">
    <location>
        <begin position="197"/>
        <end position="217"/>
    </location>
</feature>
<organism evidence="2 3">
    <name type="scientific">Apostasia shenzhenica</name>
    <dbReference type="NCBI Taxonomy" id="1088818"/>
    <lineage>
        <taxon>Eukaryota</taxon>
        <taxon>Viridiplantae</taxon>
        <taxon>Streptophyta</taxon>
        <taxon>Embryophyta</taxon>
        <taxon>Tracheophyta</taxon>
        <taxon>Spermatophyta</taxon>
        <taxon>Magnoliopsida</taxon>
        <taxon>Liliopsida</taxon>
        <taxon>Asparagales</taxon>
        <taxon>Orchidaceae</taxon>
        <taxon>Apostasioideae</taxon>
        <taxon>Apostasia</taxon>
    </lineage>
</organism>
<reference evidence="2 3" key="1">
    <citation type="journal article" date="2017" name="Nature">
        <title>The Apostasia genome and the evolution of orchids.</title>
        <authorList>
            <person name="Zhang G.Q."/>
            <person name="Liu K.W."/>
            <person name="Li Z."/>
            <person name="Lohaus R."/>
            <person name="Hsiao Y.Y."/>
            <person name="Niu S.C."/>
            <person name="Wang J.Y."/>
            <person name="Lin Y.C."/>
            <person name="Xu Q."/>
            <person name="Chen L.J."/>
            <person name="Yoshida K."/>
            <person name="Fujiwara S."/>
            <person name="Wang Z.W."/>
            <person name="Zhang Y.Q."/>
            <person name="Mitsuda N."/>
            <person name="Wang M."/>
            <person name="Liu G.H."/>
            <person name="Pecoraro L."/>
            <person name="Huang H.X."/>
            <person name="Xiao X.J."/>
            <person name="Lin M."/>
            <person name="Wu X.Y."/>
            <person name="Wu W.L."/>
            <person name="Chen Y.Y."/>
            <person name="Chang S.B."/>
            <person name="Sakamoto S."/>
            <person name="Ohme-Takagi M."/>
            <person name="Yagi M."/>
            <person name="Zeng S.J."/>
            <person name="Shen C.Y."/>
            <person name="Yeh C.M."/>
            <person name="Luo Y.B."/>
            <person name="Tsai W.C."/>
            <person name="Van de Peer Y."/>
            <person name="Liu Z.J."/>
        </authorList>
    </citation>
    <scope>NUCLEOTIDE SEQUENCE [LARGE SCALE GENOMIC DNA]</scope>
    <source>
        <strain evidence="3">cv. Shenzhen</strain>
        <tissue evidence="2">Stem</tissue>
    </source>
</reference>
<protein>
    <submittedName>
        <fullName evidence="2">Uncharacterized protein</fullName>
    </submittedName>
</protein>